<dbReference type="AlphaFoldDB" id="A0A067MJD9"/>
<dbReference type="Proteomes" id="UP000027195">
    <property type="component" value="Unassembled WGS sequence"/>
</dbReference>
<proteinExistence type="predicted"/>
<evidence type="ECO:0000313" key="2">
    <source>
        <dbReference type="Proteomes" id="UP000027195"/>
    </source>
</evidence>
<name>A0A067MJD9_BOTB1</name>
<dbReference type="EMBL" id="KL198035">
    <property type="protein sequence ID" value="KDQ14810.1"/>
    <property type="molecule type" value="Genomic_DNA"/>
</dbReference>
<dbReference type="InParanoid" id="A0A067MJD9"/>
<sequence length="188" mass="20750">MSHEAYARSILGAPWASPAFLLFGGLRVHNIRPRHLASSVMLRPEEEVLIFLELTPDVVAGGTDEHLSLFSEHIATPRLCLERFVIPFRPILTPFYASLVTLTLCRVTSPNQAFADLLALLGMCQSMEHLRLGYVLFSVELPSEDWSFGQGDWASFAQVPWLQTIEVSGLSSASLRAVPGTRTNIPSS</sequence>
<organism evidence="1 2">
    <name type="scientific">Botryobasidium botryosum (strain FD-172 SS1)</name>
    <dbReference type="NCBI Taxonomy" id="930990"/>
    <lineage>
        <taxon>Eukaryota</taxon>
        <taxon>Fungi</taxon>
        <taxon>Dikarya</taxon>
        <taxon>Basidiomycota</taxon>
        <taxon>Agaricomycotina</taxon>
        <taxon>Agaricomycetes</taxon>
        <taxon>Cantharellales</taxon>
        <taxon>Botryobasidiaceae</taxon>
        <taxon>Botryobasidium</taxon>
    </lineage>
</organism>
<keyword evidence="2" id="KW-1185">Reference proteome</keyword>
<reference evidence="2" key="1">
    <citation type="journal article" date="2014" name="Proc. Natl. Acad. Sci. U.S.A.">
        <title>Extensive sampling of basidiomycete genomes demonstrates inadequacy of the white-rot/brown-rot paradigm for wood decay fungi.</title>
        <authorList>
            <person name="Riley R."/>
            <person name="Salamov A.A."/>
            <person name="Brown D.W."/>
            <person name="Nagy L.G."/>
            <person name="Floudas D."/>
            <person name="Held B.W."/>
            <person name="Levasseur A."/>
            <person name="Lombard V."/>
            <person name="Morin E."/>
            <person name="Otillar R."/>
            <person name="Lindquist E.A."/>
            <person name="Sun H."/>
            <person name="LaButti K.M."/>
            <person name="Schmutz J."/>
            <person name="Jabbour D."/>
            <person name="Luo H."/>
            <person name="Baker S.E."/>
            <person name="Pisabarro A.G."/>
            <person name="Walton J.D."/>
            <person name="Blanchette R.A."/>
            <person name="Henrissat B."/>
            <person name="Martin F."/>
            <person name="Cullen D."/>
            <person name="Hibbett D.S."/>
            <person name="Grigoriev I.V."/>
        </authorList>
    </citation>
    <scope>NUCLEOTIDE SEQUENCE [LARGE SCALE GENOMIC DNA]</scope>
    <source>
        <strain evidence="2">FD-172 SS1</strain>
    </source>
</reference>
<protein>
    <submittedName>
        <fullName evidence="1">Uncharacterized protein</fullName>
    </submittedName>
</protein>
<accession>A0A067MJD9</accession>
<dbReference type="HOGENOM" id="CLU_1440829_0_0_1"/>
<gene>
    <name evidence="1" type="ORF">BOTBODRAFT_329961</name>
</gene>
<evidence type="ECO:0000313" key="1">
    <source>
        <dbReference type="EMBL" id="KDQ14810.1"/>
    </source>
</evidence>